<dbReference type="AlphaFoldDB" id="D3Q2C3"/>
<dbReference type="HOGENOM" id="CLU_010686_18_18_11"/>
<dbReference type="InterPro" id="IPR050639">
    <property type="entry name" value="SSR_resolvase"/>
</dbReference>
<dbReference type="InterPro" id="IPR006119">
    <property type="entry name" value="Resolv_N"/>
</dbReference>
<dbReference type="GO" id="GO:0000150">
    <property type="term" value="F:DNA strand exchange activity"/>
    <property type="evidence" value="ECO:0007669"/>
    <property type="project" value="InterPro"/>
</dbReference>
<protein>
    <submittedName>
        <fullName evidence="2">Recombinase</fullName>
    </submittedName>
</protein>
<dbReference type="Gene3D" id="3.40.50.1390">
    <property type="entry name" value="Resolvase, N-terminal catalytic domain"/>
    <property type="match status" value="1"/>
</dbReference>
<dbReference type="Pfam" id="PF07508">
    <property type="entry name" value="Recombinase"/>
    <property type="match status" value="1"/>
</dbReference>
<dbReference type="STRING" id="446470.Snas_4207"/>
<dbReference type="PANTHER" id="PTHR30461:SF23">
    <property type="entry name" value="DNA RECOMBINASE-RELATED"/>
    <property type="match status" value="1"/>
</dbReference>
<keyword evidence="3" id="KW-1185">Reference proteome</keyword>
<dbReference type="EMBL" id="CP001778">
    <property type="protein sequence ID" value="ADD43856.1"/>
    <property type="molecule type" value="Genomic_DNA"/>
</dbReference>
<feature type="domain" description="Recombinase" evidence="1">
    <location>
        <begin position="158"/>
        <end position="289"/>
    </location>
</feature>
<sequence length="506" mass="56709">MDKWLALYCRASQDKRGFRESVGDQETWGRAYGAKHFPDLPIKVYIDNDLSAADPTVFRPDFERLREDVRMGHVAQIWSVEQYRLVRQEVEWFSFAAELVEADIIRLHTDRDGVILVDDDVAGIKAVLGGGEVRRQKKRLKSRQDAQAAKGWPAGSRPFGYVHARVKGERTYKVVPEQAEALRWAAGAVVDGWSLTNIAAELTARGFEGAHRKHVKDEHGDDVLDEDGNPVTLPTVINAASVKRMVSNPSVAGWRVHRGQISGRGNWEPILTESLWQQVRTKLSAPRTVRTKAGKQYPVKTTRPGGTARRYELSGGTITCGKCEAPLVGSLKQLRNKKGVRSVPYYFCHPMNGGRSCMGIMAKLTEKYVAARLIKELNKPAVKAALAKDNHAEKRDELTAELVRIDGQRPKLAKAWAADALSDAEWLAAREELDEREAAARAELVALPAPTRRVDPALIADGWDEMTLDERREIISMFVENVTILPARPGLQRFDSDRVKIKWREL</sequence>
<dbReference type="InterPro" id="IPR011109">
    <property type="entry name" value="DNA_bind_recombinase_dom"/>
</dbReference>
<dbReference type="GO" id="GO:0003677">
    <property type="term" value="F:DNA binding"/>
    <property type="evidence" value="ECO:0007669"/>
    <property type="project" value="InterPro"/>
</dbReference>
<dbReference type="RefSeq" id="WP_013019427.1">
    <property type="nucleotide sequence ID" value="NC_013947.1"/>
</dbReference>
<dbReference type="OrthoDB" id="4500247at2"/>
<dbReference type="InterPro" id="IPR036162">
    <property type="entry name" value="Resolvase-like_N_sf"/>
</dbReference>
<evidence type="ECO:0000313" key="2">
    <source>
        <dbReference type="EMBL" id="ADD43856.1"/>
    </source>
</evidence>
<accession>D3Q2C3</accession>
<dbReference type="SUPFAM" id="SSF53041">
    <property type="entry name" value="Resolvase-like"/>
    <property type="match status" value="1"/>
</dbReference>
<dbReference type="KEGG" id="sna:Snas_4207"/>
<evidence type="ECO:0000259" key="1">
    <source>
        <dbReference type="PROSITE" id="PS51737"/>
    </source>
</evidence>
<dbReference type="PROSITE" id="PS51737">
    <property type="entry name" value="RECOMBINASE_DNA_BIND"/>
    <property type="match status" value="1"/>
</dbReference>
<dbReference type="PANTHER" id="PTHR30461">
    <property type="entry name" value="DNA-INVERTASE FROM LAMBDOID PROPHAGE"/>
    <property type="match status" value="1"/>
</dbReference>
<dbReference type="Gene3D" id="3.90.1750.20">
    <property type="entry name" value="Putative Large Serine Recombinase, Chain B, Domain 2"/>
    <property type="match status" value="1"/>
</dbReference>
<dbReference type="SMART" id="SM00857">
    <property type="entry name" value="Resolvase"/>
    <property type="match status" value="1"/>
</dbReference>
<reference evidence="2 3" key="1">
    <citation type="journal article" date="2009" name="Stand. Genomic Sci.">
        <title>Complete genome sequence of Stackebrandtia nassauensis type strain (LLR-40K-21).</title>
        <authorList>
            <person name="Munk C."/>
            <person name="Lapidus A."/>
            <person name="Copeland A."/>
            <person name="Jando M."/>
            <person name="Mayilraj S."/>
            <person name="Glavina Del Rio T."/>
            <person name="Nolan M."/>
            <person name="Chen F."/>
            <person name="Lucas S."/>
            <person name="Tice H."/>
            <person name="Cheng J.F."/>
            <person name="Han C."/>
            <person name="Detter J.C."/>
            <person name="Bruce D."/>
            <person name="Goodwin L."/>
            <person name="Chain P."/>
            <person name="Pitluck S."/>
            <person name="Goker M."/>
            <person name="Ovchinikova G."/>
            <person name="Pati A."/>
            <person name="Ivanova N."/>
            <person name="Mavromatis K."/>
            <person name="Chen A."/>
            <person name="Palaniappan K."/>
            <person name="Land M."/>
            <person name="Hauser L."/>
            <person name="Chang Y.J."/>
            <person name="Jeffries C.D."/>
            <person name="Bristow J."/>
            <person name="Eisen J.A."/>
            <person name="Markowitz V."/>
            <person name="Hugenholtz P."/>
            <person name="Kyrpides N.C."/>
            <person name="Klenk H.P."/>
        </authorList>
    </citation>
    <scope>NUCLEOTIDE SEQUENCE [LARGE SCALE GENOMIC DNA]</scope>
    <source>
        <strain evidence="3">DSM 44728 / CIP 108903 / NRRL B-16338 / NBRC 102104 / LLR-40K-21</strain>
    </source>
</reference>
<organism evidence="2 3">
    <name type="scientific">Stackebrandtia nassauensis (strain DSM 44728 / CIP 108903 / NRRL B-16338 / NBRC 102104 / LLR-40K-21)</name>
    <dbReference type="NCBI Taxonomy" id="446470"/>
    <lineage>
        <taxon>Bacteria</taxon>
        <taxon>Bacillati</taxon>
        <taxon>Actinomycetota</taxon>
        <taxon>Actinomycetes</taxon>
        <taxon>Glycomycetales</taxon>
        <taxon>Glycomycetaceae</taxon>
        <taxon>Stackebrandtia</taxon>
    </lineage>
</organism>
<dbReference type="CDD" id="cd00338">
    <property type="entry name" value="Ser_Recombinase"/>
    <property type="match status" value="1"/>
</dbReference>
<dbReference type="Proteomes" id="UP000000844">
    <property type="component" value="Chromosome"/>
</dbReference>
<name>D3Q2C3_STANL</name>
<proteinExistence type="predicted"/>
<dbReference type="InterPro" id="IPR038109">
    <property type="entry name" value="DNA_bind_recomb_sf"/>
</dbReference>
<evidence type="ECO:0000313" key="3">
    <source>
        <dbReference type="Proteomes" id="UP000000844"/>
    </source>
</evidence>
<dbReference type="eggNOG" id="COG1961">
    <property type="taxonomic scope" value="Bacteria"/>
</dbReference>
<gene>
    <name evidence="2" type="ordered locus">Snas_4207</name>
</gene>
<dbReference type="Pfam" id="PF00239">
    <property type="entry name" value="Resolvase"/>
    <property type="match status" value="1"/>
</dbReference>